<dbReference type="GO" id="GO:0006935">
    <property type="term" value="P:chemotaxis"/>
    <property type="evidence" value="ECO:0007669"/>
    <property type="project" value="InterPro"/>
</dbReference>
<evidence type="ECO:0000256" key="2">
    <source>
        <dbReference type="ARBA" id="ARBA00029447"/>
    </source>
</evidence>
<evidence type="ECO:0000256" key="1">
    <source>
        <dbReference type="ARBA" id="ARBA00023224"/>
    </source>
</evidence>
<dbReference type="SMART" id="SM00283">
    <property type="entry name" value="MA"/>
    <property type="match status" value="1"/>
</dbReference>
<dbReference type="Pfam" id="PF00672">
    <property type="entry name" value="HAMP"/>
    <property type="match status" value="1"/>
</dbReference>
<keyword evidence="7" id="KW-1185">Reference proteome</keyword>
<dbReference type="GO" id="GO:0004888">
    <property type="term" value="F:transmembrane signaling receptor activity"/>
    <property type="evidence" value="ECO:0007669"/>
    <property type="project" value="InterPro"/>
</dbReference>
<reference evidence="6 7" key="1">
    <citation type="submission" date="2019-03" db="EMBL/GenBank/DDBJ databases">
        <title>Draft genome of Massilia hortus sp. nov., a novel bacterial species of the Oxalobacteraceae family.</title>
        <authorList>
            <person name="Peta V."/>
            <person name="Raths R."/>
            <person name="Bucking H."/>
        </authorList>
    </citation>
    <scope>NUCLEOTIDE SEQUENCE [LARGE SCALE GENOMIC DNA]</scope>
    <source>
        <strain evidence="6 7">ONC3</strain>
    </source>
</reference>
<comment type="similarity">
    <text evidence="2">Belongs to the methyl-accepting chemotaxis (MCP) protein family.</text>
</comment>
<dbReference type="GO" id="GO:0007165">
    <property type="term" value="P:signal transduction"/>
    <property type="evidence" value="ECO:0007669"/>
    <property type="project" value="UniProtKB-KW"/>
</dbReference>
<evidence type="ECO:0000256" key="3">
    <source>
        <dbReference type="PROSITE-ProRule" id="PRU00284"/>
    </source>
</evidence>
<evidence type="ECO:0000313" key="7">
    <source>
        <dbReference type="Proteomes" id="UP000297258"/>
    </source>
</evidence>
<comment type="caution">
    <text evidence="6">The sequence shown here is derived from an EMBL/GenBank/DDBJ whole genome shotgun (WGS) entry which is preliminary data.</text>
</comment>
<dbReference type="InterPro" id="IPR004090">
    <property type="entry name" value="Chemotax_Me-accpt_rcpt"/>
</dbReference>
<feature type="domain" description="Methyl-accepting transducer" evidence="4">
    <location>
        <begin position="272"/>
        <end position="508"/>
    </location>
</feature>
<name>A0A4Y9T4I3_9BURK</name>
<dbReference type="PROSITE" id="PS50885">
    <property type="entry name" value="HAMP"/>
    <property type="match status" value="1"/>
</dbReference>
<evidence type="ECO:0000259" key="4">
    <source>
        <dbReference type="PROSITE" id="PS50111"/>
    </source>
</evidence>
<evidence type="ECO:0000313" key="6">
    <source>
        <dbReference type="EMBL" id="TFW35345.1"/>
    </source>
</evidence>
<dbReference type="Pfam" id="PF12729">
    <property type="entry name" value="4HB_MCP_1"/>
    <property type="match status" value="1"/>
</dbReference>
<proteinExistence type="inferred from homology"/>
<dbReference type="EMBL" id="SPUM01000011">
    <property type="protein sequence ID" value="TFW35345.1"/>
    <property type="molecule type" value="Genomic_DNA"/>
</dbReference>
<dbReference type="AlphaFoldDB" id="A0A4Y9T4I3"/>
<protein>
    <submittedName>
        <fullName evidence="6">Methyl-accepting chemotaxis protein</fullName>
    </submittedName>
</protein>
<dbReference type="SMART" id="SM00304">
    <property type="entry name" value="HAMP"/>
    <property type="match status" value="1"/>
</dbReference>
<dbReference type="Proteomes" id="UP000297258">
    <property type="component" value="Unassembled WGS sequence"/>
</dbReference>
<dbReference type="GO" id="GO:0016020">
    <property type="term" value="C:membrane"/>
    <property type="evidence" value="ECO:0007669"/>
    <property type="project" value="InterPro"/>
</dbReference>
<accession>A0A4Y9T4I3</accession>
<dbReference type="Gene3D" id="6.10.340.10">
    <property type="match status" value="1"/>
</dbReference>
<dbReference type="InterPro" id="IPR004089">
    <property type="entry name" value="MCPsignal_dom"/>
</dbReference>
<dbReference type="Pfam" id="PF00015">
    <property type="entry name" value="MCPsignal"/>
    <property type="match status" value="1"/>
</dbReference>
<organism evidence="6 7">
    <name type="scientific">Massilia horti</name>
    <dbReference type="NCBI Taxonomy" id="2562153"/>
    <lineage>
        <taxon>Bacteria</taxon>
        <taxon>Pseudomonadati</taxon>
        <taxon>Pseudomonadota</taxon>
        <taxon>Betaproteobacteria</taxon>
        <taxon>Burkholderiales</taxon>
        <taxon>Oxalobacteraceae</taxon>
        <taxon>Telluria group</taxon>
        <taxon>Massilia</taxon>
    </lineage>
</organism>
<feature type="domain" description="HAMP" evidence="5">
    <location>
        <begin position="214"/>
        <end position="267"/>
    </location>
</feature>
<dbReference type="PRINTS" id="PR00260">
    <property type="entry name" value="CHEMTRNSDUCR"/>
</dbReference>
<dbReference type="InterPro" id="IPR003660">
    <property type="entry name" value="HAMP_dom"/>
</dbReference>
<dbReference type="CDD" id="cd06225">
    <property type="entry name" value="HAMP"/>
    <property type="match status" value="1"/>
</dbReference>
<dbReference type="PANTHER" id="PTHR32089">
    <property type="entry name" value="METHYL-ACCEPTING CHEMOTAXIS PROTEIN MCPB"/>
    <property type="match status" value="1"/>
</dbReference>
<dbReference type="RefSeq" id="WP_135188080.1">
    <property type="nucleotide sequence ID" value="NZ_SPUM01000011.1"/>
</dbReference>
<gene>
    <name evidence="6" type="ORF">E4O92_02025</name>
</gene>
<sequence>MTVLTNMSTRGKLVAGFGVLILFLAFDSASNYRDISELKKAQQALLDDDLAAAFNVTNLRNELNRERVAMLTLAVADGADHAALIERMAEAQRSLAAVDAKLDANVVRDPEFGHSLARLKVALREYQAVRDQQVLPALKAGRAAVAAPAIAGELQRKFEPLRDIADQISAEQFAQAARRMRSSEALVDHSRLTMVVCNVAALLAAIGLVIWLDRRIAVPLTKATEAAGRIATGDLTVEVPPAQGSDEVGQLLAALARMVDSWRHLVAETNSGIATLSAATGEILASTMQGAVGASQTAAAVSETSTTVDEVKQTALLASEKSRVVSDASQEAARVANRGRQAIEEGMRGMESVRATMESIADTIVRLSERSQAIAEIIVSVGGLSDQSNLLAVNAAIEAAKAGEHGKGFAVVAQEVRTLAEQSREATRQVREILGEIQKSIGAAVMITEQGARTVGQGVIQTTEAGEAIRSLSESIARAAEAAAQIAASSQQQLAGMDQVAQAMDNINQVSAENAAGSRQSEQAAQNLHELGQKLRQLSERFRV</sequence>
<keyword evidence="1 3" id="KW-0807">Transducer</keyword>
<dbReference type="OrthoDB" id="9763018at2"/>
<dbReference type="PROSITE" id="PS50111">
    <property type="entry name" value="CHEMOTAXIS_TRANSDUC_2"/>
    <property type="match status" value="1"/>
</dbReference>
<dbReference type="Gene3D" id="1.10.287.950">
    <property type="entry name" value="Methyl-accepting chemotaxis protein"/>
    <property type="match status" value="1"/>
</dbReference>
<dbReference type="PANTHER" id="PTHR32089:SF112">
    <property type="entry name" value="LYSOZYME-LIKE PROTEIN-RELATED"/>
    <property type="match status" value="1"/>
</dbReference>
<evidence type="ECO:0000259" key="5">
    <source>
        <dbReference type="PROSITE" id="PS50885"/>
    </source>
</evidence>
<dbReference type="InterPro" id="IPR024478">
    <property type="entry name" value="HlyB_4HB_MCP"/>
</dbReference>
<dbReference type="SUPFAM" id="SSF58104">
    <property type="entry name" value="Methyl-accepting chemotaxis protein (MCP) signaling domain"/>
    <property type="match status" value="1"/>
</dbReference>